<keyword evidence="2" id="KW-1185">Reference proteome</keyword>
<name>A0ABV5IHV4_9ACTN</name>
<evidence type="ECO:0000313" key="2">
    <source>
        <dbReference type="Proteomes" id="UP001589647"/>
    </source>
</evidence>
<dbReference type="PANTHER" id="PTHR12083">
    <property type="entry name" value="BIFUNCTIONAL POLYNUCLEOTIDE PHOSPHATASE/KINASE"/>
    <property type="match status" value="1"/>
</dbReference>
<accession>A0ABV5IHV4</accession>
<dbReference type="EMBL" id="JBHMEI010000015">
    <property type="protein sequence ID" value="MFB9203620.1"/>
    <property type="molecule type" value="Genomic_DNA"/>
</dbReference>
<dbReference type="InterPro" id="IPR027417">
    <property type="entry name" value="P-loop_NTPase"/>
</dbReference>
<dbReference type="Gene3D" id="3.40.50.300">
    <property type="entry name" value="P-loop containing nucleotide triphosphate hydrolases"/>
    <property type="match status" value="1"/>
</dbReference>
<sequence>MIDREVAVLIGLQASGKSTFYRRCLAATHAHVSKDDFPNARRRQHRQLQLIREALEEDRNVAVDNTNASPEEWQPLIVAGREHGARVVAYWFPPNVKSSLQRNAERMGRARVPEVGVFATLRRLRRPRASDGFDAVYAVEFDGRGGFLIRKQEG</sequence>
<gene>
    <name evidence="1" type="ORF">ACFFV7_20695</name>
</gene>
<dbReference type="PANTHER" id="PTHR12083:SF9">
    <property type="entry name" value="BIFUNCTIONAL POLYNUCLEOTIDE PHOSPHATASE_KINASE"/>
    <property type="match status" value="1"/>
</dbReference>
<evidence type="ECO:0000313" key="1">
    <source>
        <dbReference type="EMBL" id="MFB9203620.1"/>
    </source>
</evidence>
<organism evidence="1 2">
    <name type="scientific">Nonomuraea spiralis</name>
    <dbReference type="NCBI Taxonomy" id="46182"/>
    <lineage>
        <taxon>Bacteria</taxon>
        <taxon>Bacillati</taxon>
        <taxon>Actinomycetota</taxon>
        <taxon>Actinomycetes</taxon>
        <taxon>Streptosporangiales</taxon>
        <taxon>Streptosporangiaceae</taxon>
        <taxon>Nonomuraea</taxon>
    </lineage>
</organism>
<dbReference type="RefSeq" id="WP_125636308.1">
    <property type="nucleotide sequence ID" value="NZ_BMRC01000009.1"/>
</dbReference>
<reference evidence="1 2" key="1">
    <citation type="submission" date="2024-09" db="EMBL/GenBank/DDBJ databases">
        <authorList>
            <person name="Sun Q."/>
            <person name="Mori K."/>
        </authorList>
    </citation>
    <scope>NUCLEOTIDE SEQUENCE [LARGE SCALE GENOMIC DNA]</scope>
    <source>
        <strain evidence="1 2">CCM 3426</strain>
    </source>
</reference>
<protein>
    <submittedName>
        <fullName evidence="1">AAA family ATPase</fullName>
    </submittedName>
</protein>
<dbReference type="Pfam" id="PF13671">
    <property type="entry name" value="AAA_33"/>
    <property type="match status" value="1"/>
</dbReference>
<dbReference type="SUPFAM" id="SSF52540">
    <property type="entry name" value="P-loop containing nucleoside triphosphate hydrolases"/>
    <property type="match status" value="1"/>
</dbReference>
<comment type="caution">
    <text evidence="1">The sequence shown here is derived from an EMBL/GenBank/DDBJ whole genome shotgun (WGS) entry which is preliminary data.</text>
</comment>
<proteinExistence type="predicted"/>
<dbReference type="Proteomes" id="UP001589647">
    <property type="component" value="Unassembled WGS sequence"/>
</dbReference>